<dbReference type="GO" id="GO:0016787">
    <property type="term" value="F:hydrolase activity"/>
    <property type="evidence" value="ECO:0007669"/>
    <property type="project" value="UniProtKB-KW"/>
</dbReference>
<keyword evidence="3 10" id="KW-0963">Cytoplasm</keyword>
<evidence type="ECO:0000256" key="8">
    <source>
        <dbReference type="ARBA" id="ARBA00023043"/>
    </source>
</evidence>
<feature type="domain" description="VLRF1" evidence="12">
    <location>
        <begin position="204"/>
        <end position="366"/>
    </location>
</feature>
<dbReference type="GO" id="GO:0005737">
    <property type="term" value="C:cytoplasm"/>
    <property type="evidence" value="ECO:0007669"/>
    <property type="project" value="UniProtKB-SubCell"/>
</dbReference>
<dbReference type="GO" id="GO:0004519">
    <property type="term" value="F:endonuclease activity"/>
    <property type="evidence" value="ECO:0007669"/>
    <property type="project" value="UniProtKB-KW"/>
</dbReference>
<organism evidence="13 14">
    <name type="scientific">Metschnikowia bicuspidata</name>
    <dbReference type="NCBI Taxonomy" id="27322"/>
    <lineage>
        <taxon>Eukaryota</taxon>
        <taxon>Fungi</taxon>
        <taxon>Dikarya</taxon>
        <taxon>Ascomycota</taxon>
        <taxon>Saccharomycotina</taxon>
        <taxon>Pichiomycetes</taxon>
        <taxon>Metschnikowiaceae</taxon>
        <taxon>Metschnikowia</taxon>
    </lineage>
</organism>
<comment type="subcellular location">
    <subcellularLocation>
        <location evidence="1">Cytoplasm</location>
    </subcellularLocation>
</comment>
<keyword evidence="7 10" id="KW-0378">Hydrolase</keyword>
<gene>
    <name evidence="13" type="ORF">METBISCDRAFT_23034</name>
</gene>
<evidence type="ECO:0000256" key="10">
    <source>
        <dbReference type="PROSITE-ProRule" id="PRU01389"/>
    </source>
</evidence>
<evidence type="ECO:0000256" key="9">
    <source>
        <dbReference type="ARBA" id="ARBA00023054"/>
    </source>
</evidence>
<dbReference type="Gene3D" id="1.25.40.20">
    <property type="entry name" value="Ankyrin repeat-containing domain"/>
    <property type="match status" value="1"/>
</dbReference>
<dbReference type="InterPro" id="IPR002110">
    <property type="entry name" value="Ankyrin_rpt"/>
</dbReference>
<dbReference type="InterPro" id="IPR047139">
    <property type="entry name" value="ANKZ1/VMS1"/>
</dbReference>
<evidence type="ECO:0000256" key="7">
    <source>
        <dbReference type="ARBA" id="ARBA00022801"/>
    </source>
</evidence>
<feature type="active site" evidence="10">
    <location>
        <position position="267"/>
    </location>
</feature>
<dbReference type="SUPFAM" id="SSF48403">
    <property type="entry name" value="Ankyrin repeat"/>
    <property type="match status" value="1"/>
</dbReference>
<keyword evidence="5" id="KW-0677">Repeat</keyword>
<protein>
    <recommendedName>
        <fullName evidence="12">VLRF1 domain-containing protein</fullName>
    </recommendedName>
</protein>
<comment type="domain">
    <text evidence="10">The VLRF1 domain mediates binding to the 60S ribosomal subunit.</text>
</comment>
<evidence type="ECO:0000256" key="2">
    <source>
        <dbReference type="ARBA" id="ARBA00009262"/>
    </source>
</evidence>
<keyword evidence="6 10" id="KW-0255">Endonuclease</keyword>
<evidence type="ECO:0000313" key="13">
    <source>
        <dbReference type="EMBL" id="RKP30700.1"/>
    </source>
</evidence>
<keyword evidence="8" id="KW-0040">ANK repeat</keyword>
<dbReference type="Pfam" id="PF18826">
    <property type="entry name" value="bVLRF1"/>
    <property type="match status" value="1"/>
</dbReference>
<dbReference type="InterPro" id="IPR036770">
    <property type="entry name" value="Ankyrin_rpt-contain_sf"/>
</dbReference>
<evidence type="ECO:0000256" key="5">
    <source>
        <dbReference type="ARBA" id="ARBA00022737"/>
    </source>
</evidence>
<evidence type="ECO:0000256" key="11">
    <source>
        <dbReference type="SAM" id="MobiDB-lite"/>
    </source>
</evidence>
<dbReference type="Pfam" id="PF00023">
    <property type="entry name" value="Ank"/>
    <property type="match status" value="1"/>
</dbReference>
<dbReference type="OrthoDB" id="429841at2759"/>
<comment type="similarity">
    <text evidence="2 10">Belongs to the ANKZF1/VMS1 family.</text>
</comment>
<dbReference type="EMBL" id="ML004453">
    <property type="protein sequence ID" value="RKP30700.1"/>
    <property type="molecule type" value="Genomic_DNA"/>
</dbReference>
<keyword evidence="14" id="KW-1185">Reference proteome</keyword>
<sequence length="604" mass="67114">MPSNEDLYVFDLPATTLDGIELLKFDSLTSIVVPAHENTAKPAESTKSQNQQECSVCKRDFGPAVSGDVVRSHYKSDWHRLNLKRGINLLESLSEADFENLLETQSLESISGSEESSDEEDTPEDRRTRLATVFERLSTASPSIPNEESLVSHMNTKSPFILLRTPLLPPTKALGAYKVLFREKNLQSGAIVDALRHMNTEQVRAGVSVLLMIGGGHFAGAVVAHQRTKSKGNPKNQKESMEAQRVVVLHLKTFHRYTTRRKQGGSQSASDNARGKANSAGSSIRRYNEEALKKEVHELLQSWKEHIDAAEHIFIRANGVASRKILVGYDSALIASTDCRLQSFPFTTKRATLAEVKNAWVKLTHLVAVDLPKTTKPVESKSASTTTALHKTPEPVQVVESDVHTSEIIALLRKSKAPLLVNYLRKNNLNGNFRFKPEEQHTYTPTPLHFAAANGLHHMVKVLLTSIKADPTLLNGHNKTAAHLASSGQVTNMFQVCRYTLGEDFCDWNAAHVGAPKTMEEVAKESEEAKQRLQRESARAIQEELAKKTEVEFRKPRFAPGGRLGGDKIMSSLLDTSGMTEEQKMRFMREQRARAAMARINANK</sequence>
<dbReference type="GO" id="GO:0036503">
    <property type="term" value="P:ERAD pathway"/>
    <property type="evidence" value="ECO:0007669"/>
    <property type="project" value="TreeGrafter"/>
</dbReference>
<evidence type="ECO:0000256" key="4">
    <source>
        <dbReference type="ARBA" id="ARBA00022722"/>
    </source>
</evidence>
<dbReference type="PROSITE" id="PS52044">
    <property type="entry name" value="VLRF1"/>
    <property type="match status" value="1"/>
</dbReference>
<feature type="region of interest" description="Disordered" evidence="11">
    <location>
        <begin position="107"/>
        <end position="126"/>
    </location>
</feature>
<dbReference type="InterPro" id="IPR041175">
    <property type="entry name" value="VLRF1/Vms1"/>
</dbReference>
<evidence type="ECO:0000256" key="3">
    <source>
        <dbReference type="ARBA" id="ARBA00022490"/>
    </source>
</evidence>
<dbReference type="AlphaFoldDB" id="A0A4P9ZFF7"/>
<proteinExistence type="inferred from homology"/>
<reference evidence="14" key="1">
    <citation type="journal article" date="2018" name="Nat. Microbiol.">
        <title>Leveraging single-cell genomics to expand the fungal tree of life.</title>
        <authorList>
            <person name="Ahrendt S.R."/>
            <person name="Quandt C.A."/>
            <person name="Ciobanu D."/>
            <person name="Clum A."/>
            <person name="Salamov A."/>
            <person name="Andreopoulos B."/>
            <person name="Cheng J.F."/>
            <person name="Woyke T."/>
            <person name="Pelin A."/>
            <person name="Henrissat B."/>
            <person name="Reynolds N.K."/>
            <person name="Benny G.L."/>
            <person name="Smith M.E."/>
            <person name="James T.Y."/>
            <person name="Grigoriev I.V."/>
        </authorList>
    </citation>
    <scope>NUCLEOTIDE SEQUENCE [LARGE SCALE GENOMIC DNA]</scope>
    <source>
        <strain evidence="14">Baker2002</strain>
    </source>
</reference>
<name>A0A4P9ZFF7_9ASCO</name>
<dbReference type="PANTHER" id="PTHR16036">
    <property type="entry name" value="ANKYRIN REPEAT AND ZINC FINGER DOMAIN-CONTAINING PROTEIN 1"/>
    <property type="match status" value="1"/>
</dbReference>
<dbReference type="Proteomes" id="UP000268321">
    <property type="component" value="Unassembled WGS sequence"/>
</dbReference>
<evidence type="ECO:0000313" key="14">
    <source>
        <dbReference type="Proteomes" id="UP000268321"/>
    </source>
</evidence>
<evidence type="ECO:0000259" key="12">
    <source>
        <dbReference type="PROSITE" id="PS52044"/>
    </source>
</evidence>
<dbReference type="PANTHER" id="PTHR16036:SF2">
    <property type="entry name" value="TRNA ENDONUCLEASE ANKZF1"/>
    <property type="match status" value="1"/>
</dbReference>
<accession>A0A4P9ZFF7</accession>
<evidence type="ECO:0000256" key="1">
    <source>
        <dbReference type="ARBA" id="ARBA00004496"/>
    </source>
</evidence>
<evidence type="ECO:0000256" key="6">
    <source>
        <dbReference type="ARBA" id="ARBA00022759"/>
    </source>
</evidence>
<feature type="region of interest" description="Disordered" evidence="11">
    <location>
        <begin position="258"/>
        <end position="282"/>
    </location>
</feature>
<keyword evidence="9" id="KW-0175">Coiled coil</keyword>
<keyword evidence="4 10" id="KW-0540">Nuclease</keyword>